<reference evidence="2" key="2">
    <citation type="journal article" date="2022" name="Microbiol. Resour. Announc.">
        <title>Metagenome Sequencing to Explore Phylogenomics of Terrestrial Cyanobacteria.</title>
        <authorList>
            <person name="Ward R.D."/>
            <person name="Stajich J.E."/>
            <person name="Johansen J.R."/>
            <person name="Huntemann M."/>
            <person name="Clum A."/>
            <person name="Foster B."/>
            <person name="Foster B."/>
            <person name="Roux S."/>
            <person name="Palaniappan K."/>
            <person name="Varghese N."/>
            <person name="Mukherjee S."/>
            <person name="Reddy T.B.K."/>
            <person name="Daum C."/>
            <person name="Copeland A."/>
            <person name="Chen I.A."/>
            <person name="Ivanova N.N."/>
            <person name="Kyrpides N.C."/>
            <person name="Shapiro N."/>
            <person name="Eloe-Fadrosh E.A."/>
            <person name="Pietrasiak N."/>
        </authorList>
    </citation>
    <scope>NUCLEOTIDE SEQUENCE</scope>
    <source>
        <strain evidence="2">GSE-NOS-MK-12-04C</strain>
    </source>
</reference>
<sequence length="60" mass="6678">MSDPRQLSRIPLANGGSDPSMLSQTVLSDTPYNARSLEAWGYRYEAHAGGLCWISHTILW</sequence>
<evidence type="ECO:0000313" key="3">
    <source>
        <dbReference type="Proteomes" id="UP000729701"/>
    </source>
</evidence>
<protein>
    <submittedName>
        <fullName evidence="2">Uncharacterized protein</fullName>
    </submittedName>
</protein>
<dbReference type="EMBL" id="JAHHGZ010000005">
    <property type="protein sequence ID" value="MBW4666987.1"/>
    <property type="molecule type" value="Genomic_DNA"/>
</dbReference>
<evidence type="ECO:0000313" key="2">
    <source>
        <dbReference type="EMBL" id="MBW4666987.1"/>
    </source>
</evidence>
<dbReference type="AlphaFoldDB" id="A0A951URS3"/>
<proteinExistence type="predicted"/>
<gene>
    <name evidence="2" type="ORF">KME60_05960</name>
</gene>
<comment type="caution">
    <text evidence="2">The sequence shown here is derived from an EMBL/GenBank/DDBJ whole genome shotgun (WGS) entry which is preliminary data.</text>
</comment>
<reference evidence="2" key="1">
    <citation type="submission" date="2021-05" db="EMBL/GenBank/DDBJ databases">
        <authorList>
            <person name="Pietrasiak N."/>
            <person name="Ward R."/>
            <person name="Stajich J.E."/>
            <person name="Kurbessoian T."/>
        </authorList>
    </citation>
    <scope>NUCLEOTIDE SEQUENCE</scope>
    <source>
        <strain evidence="2">GSE-NOS-MK-12-04C</strain>
    </source>
</reference>
<organism evidence="2 3">
    <name type="scientific">Cyanomargarita calcarea GSE-NOS-MK-12-04C</name>
    <dbReference type="NCBI Taxonomy" id="2839659"/>
    <lineage>
        <taxon>Bacteria</taxon>
        <taxon>Bacillati</taxon>
        <taxon>Cyanobacteriota</taxon>
        <taxon>Cyanophyceae</taxon>
        <taxon>Nostocales</taxon>
        <taxon>Cyanomargaritaceae</taxon>
        <taxon>Cyanomargarita</taxon>
    </lineage>
</organism>
<name>A0A951URS3_9CYAN</name>
<accession>A0A951URS3</accession>
<evidence type="ECO:0000256" key="1">
    <source>
        <dbReference type="SAM" id="MobiDB-lite"/>
    </source>
</evidence>
<dbReference type="Proteomes" id="UP000729701">
    <property type="component" value="Unassembled WGS sequence"/>
</dbReference>
<feature type="region of interest" description="Disordered" evidence="1">
    <location>
        <begin position="1"/>
        <end position="23"/>
    </location>
</feature>